<feature type="domain" description="Histidine kinase/HSP90-like ATPase" evidence="2">
    <location>
        <begin position="7"/>
        <end position="127"/>
    </location>
</feature>
<dbReference type="SUPFAM" id="SSF55874">
    <property type="entry name" value="ATPase domain of HSP90 chaperone/DNA topoisomerase II/histidine kinase"/>
    <property type="match status" value="1"/>
</dbReference>
<dbReference type="GO" id="GO:0005524">
    <property type="term" value="F:ATP binding"/>
    <property type="evidence" value="ECO:0007669"/>
    <property type="project" value="UniProtKB-KW"/>
</dbReference>
<keyword evidence="1" id="KW-0723">Serine/threonine-protein kinase</keyword>
<evidence type="ECO:0000259" key="2">
    <source>
        <dbReference type="Pfam" id="PF13581"/>
    </source>
</evidence>
<name>A0A8J6XLM6_9CYAN</name>
<keyword evidence="3" id="KW-0547">Nucleotide-binding</keyword>
<dbReference type="PANTHER" id="PTHR35526:SF6">
    <property type="entry name" value="SLR1861 PROTEIN"/>
    <property type="match status" value="1"/>
</dbReference>
<evidence type="ECO:0000256" key="1">
    <source>
        <dbReference type="ARBA" id="ARBA00022527"/>
    </source>
</evidence>
<keyword evidence="1" id="KW-0418">Kinase</keyword>
<organism evidence="3 4">
    <name type="scientific">Iningainema tapete BLCC-T55</name>
    <dbReference type="NCBI Taxonomy" id="2748662"/>
    <lineage>
        <taxon>Bacteria</taxon>
        <taxon>Bacillati</taxon>
        <taxon>Cyanobacteriota</taxon>
        <taxon>Cyanophyceae</taxon>
        <taxon>Nostocales</taxon>
        <taxon>Scytonemataceae</taxon>
        <taxon>Iningainema tapete</taxon>
    </lineage>
</organism>
<keyword evidence="4" id="KW-1185">Reference proteome</keyword>
<dbReference type="PANTHER" id="PTHR35526">
    <property type="entry name" value="ANTI-SIGMA-F FACTOR RSBW-RELATED"/>
    <property type="match status" value="1"/>
</dbReference>
<dbReference type="Pfam" id="PF13581">
    <property type="entry name" value="HATPase_c_2"/>
    <property type="match status" value="1"/>
</dbReference>
<sequence length="144" mass="15955">MEQLTVPNSLDSLKAIANYVMAVAAAAGLDKKASYKLRLAVDEIATNIIVYGYQEAGRSGVLYLQAELNEKALTICMEDTGTPYDSTHTEMPNDLDQPLSKRQVGGLGVYLAIHGVDKFIYERVGNRNRNIFIVNRSTVKIFRN</sequence>
<dbReference type="InterPro" id="IPR003594">
    <property type="entry name" value="HATPase_dom"/>
</dbReference>
<dbReference type="Gene3D" id="3.30.565.10">
    <property type="entry name" value="Histidine kinase-like ATPase, C-terminal domain"/>
    <property type="match status" value="1"/>
</dbReference>
<keyword evidence="3" id="KW-0067">ATP-binding</keyword>
<dbReference type="AlphaFoldDB" id="A0A8J6XLM6"/>
<comment type="caution">
    <text evidence="3">The sequence shown here is derived from an EMBL/GenBank/DDBJ whole genome shotgun (WGS) entry which is preliminary data.</text>
</comment>
<evidence type="ECO:0000313" key="3">
    <source>
        <dbReference type="EMBL" id="MBD2772702.1"/>
    </source>
</evidence>
<dbReference type="InterPro" id="IPR050267">
    <property type="entry name" value="Anti-sigma-factor_SerPK"/>
</dbReference>
<proteinExistence type="predicted"/>
<accession>A0A8J6XLM6</accession>
<reference evidence="3" key="1">
    <citation type="submission" date="2020-09" db="EMBL/GenBank/DDBJ databases">
        <title>Iningainema tapete sp. nov. (Scytonemataceae, Cyanobacteria) from greenhouses in central Florida (USA) produces two types of nodularin with biosynthetic potential for microcystin-LR and anabaenopeptins.</title>
        <authorList>
            <person name="Berthold D.E."/>
            <person name="Lefler F.W."/>
            <person name="Huang I.-S."/>
            <person name="Abdulla H."/>
            <person name="Zimba P.V."/>
            <person name="Laughinghouse H.D. IV."/>
        </authorList>
    </citation>
    <scope>NUCLEOTIDE SEQUENCE</scope>
    <source>
        <strain evidence="3">BLCCT55</strain>
    </source>
</reference>
<dbReference type="InterPro" id="IPR036890">
    <property type="entry name" value="HATPase_C_sf"/>
</dbReference>
<dbReference type="EMBL" id="JACXAE010000043">
    <property type="protein sequence ID" value="MBD2772702.1"/>
    <property type="molecule type" value="Genomic_DNA"/>
</dbReference>
<dbReference type="GO" id="GO:0004674">
    <property type="term" value="F:protein serine/threonine kinase activity"/>
    <property type="evidence" value="ECO:0007669"/>
    <property type="project" value="UniProtKB-KW"/>
</dbReference>
<dbReference type="CDD" id="cd16936">
    <property type="entry name" value="HATPase_RsbW-like"/>
    <property type="match status" value="1"/>
</dbReference>
<keyword evidence="1" id="KW-0808">Transferase</keyword>
<protein>
    <submittedName>
        <fullName evidence="3">ATP-binding protein</fullName>
    </submittedName>
</protein>
<dbReference type="Proteomes" id="UP000629098">
    <property type="component" value="Unassembled WGS sequence"/>
</dbReference>
<gene>
    <name evidence="3" type="ORF">ICL16_11635</name>
</gene>
<evidence type="ECO:0000313" key="4">
    <source>
        <dbReference type="Proteomes" id="UP000629098"/>
    </source>
</evidence>